<dbReference type="Proteomes" id="UP000281549">
    <property type="component" value="Unassembled WGS sequence"/>
</dbReference>
<organism evidence="13 14">
    <name type="scientific">Rozella allomycis (strain CSF55)</name>
    <dbReference type="NCBI Taxonomy" id="988480"/>
    <lineage>
        <taxon>Eukaryota</taxon>
        <taxon>Fungi</taxon>
        <taxon>Fungi incertae sedis</taxon>
        <taxon>Cryptomycota</taxon>
        <taxon>Cryptomycota incertae sedis</taxon>
        <taxon>Rozella</taxon>
    </lineage>
</organism>
<evidence type="ECO:0000256" key="3">
    <source>
        <dbReference type="ARBA" id="ARBA00022527"/>
    </source>
</evidence>
<evidence type="ECO:0000256" key="8">
    <source>
        <dbReference type="ARBA" id="ARBA00047899"/>
    </source>
</evidence>
<feature type="binding site" evidence="10">
    <location>
        <position position="30"/>
    </location>
    <ligand>
        <name>ATP</name>
        <dbReference type="ChEBI" id="CHEBI:30616"/>
    </ligand>
</feature>
<evidence type="ECO:0000256" key="2">
    <source>
        <dbReference type="ARBA" id="ARBA00012513"/>
    </source>
</evidence>
<keyword evidence="7 10" id="KW-0067">ATP-binding</keyword>
<dbReference type="InterPro" id="IPR017441">
    <property type="entry name" value="Protein_kinase_ATP_BS"/>
</dbReference>
<evidence type="ECO:0000256" key="6">
    <source>
        <dbReference type="ARBA" id="ARBA00022777"/>
    </source>
</evidence>
<dbReference type="PROSITE" id="PS00107">
    <property type="entry name" value="PROTEIN_KINASE_ATP"/>
    <property type="match status" value="1"/>
</dbReference>
<dbReference type="SMART" id="SM00220">
    <property type="entry name" value="S_TKc"/>
    <property type="match status" value="1"/>
</dbReference>
<dbReference type="GO" id="GO:0005524">
    <property type="term" value="F:ATP binding"/>
    <property type="evidence" value="ECO:0007669"/>
    <property type="project" value="UniProtKB-UniRule"/>
</dbReference>
<keyword evidence="6 13" id="KW-0418">Kinase</keyword>
<protein>
    <recommendedName>
        <fullName evidence="2">non-specific serine/threonine protein kinase</fullName>
        <ecNumber evidence="2">2.7.11.1</ecNumber>
    </recommendedName>
</protein>
<gene>
    <name evidence="13" type="ORF">ROZALSC1DRAFT_6836</name>
</gene>
<keyword evidence="3 11" id="KW-0723">Serine/threonine-protein kinase</keyword>
<feature type="non-terminal residue" evidence="13">
    <location>
        <position position="1"/>
    </location>
</feature>
<evidence type="ECO:0000256" key="1">
    <source>
        <dbReference type="ARBA" id="ARBA00010886"/>
    </source>
</evidence>
<dbReference type="EMBL" id="ML005186">
    <property type="protein sequence ID" value="RKP19657.1"/>
    <property type="molecule type" value="Genomic_DNA"/>
</dbReference>
<evidence type="ECO:0000256" key="9">
    <source>
        <dbReference type="ARBA" id="ARBA00048679"/>
    </source>
</evidence>
<keyword evidence="4" id="KW-0808">Transferase</keyword>
<evidence type="ECO:0000256" key="4">
    <source>
        <dbReference type="ARBA" id="ARBA00022679"/>
    </source>
</evidence>
<accession>A0A4P9YJ84</accession>
<dbReference type="PROSITE" id="PS50011">
    <property type="entry name" value="PROTEIN_KINASE_DOM"/>
    <property type="match status" value="1"/>
</dbReference>
<evidence type="ECO:0000256" key="11">
    <source>
        <dbReference type="RuleBase" id="RU000304"/>
    </source>
</evidence>
<comment type="similarity">
    <text evidence="1">Belongs to the protein kinase superfamily. NEK Ser/Thr protein kinase family. NIMA subfamily.</text>
</comment>
<dbReference type="InterPro" id="IPR011009">
    <property type="entry name" value="Kinase-like_dom_sf"/>
</dbReference>
<keyword evidence="5 10" id="KW-0547">Nucleotide-binding</keyword>
<dbReference type="Gene3D" id="1.10.510.10">
    <property type="entry name" value="Transferase(Phosphotransferase) domain 1"/>
    <property type="match status" value="1"/>
</dbReference>
<dbReference type="InterPro" id="IPR000719">
    <property type="entry name" value="Prot_kinase_dom"/>
</dbReference>
<feature type="non-terminal residue" evidence="13">
    <location>
        <position position="154"/>
    </location>
</feature>
<feature type="domain" description="Protein kinase" evidence="12">
    <location>
        <begin position="1"/>
        <end position="154"/>
    </location>
</feature>
<evidence type="ECO:0000313" key="14">
    <source>
        <dbReference type="Proteomes" id="UP000281549"/>
    </source>
</evidence>
<dbReference type="SUPFAM" id="SSF56112">
    <property type="entry name" value="Protein kinase-like (PK-like)"/>
    <property type="match status" value="1"/>
</dbReference>
<dbReference type="InterPro" id="IPR008271">
    <property type="entry name" value="Ser/Thr_kinase_AS"/>
</dbReference>
<dbReference type="EC" id="2.7.11.1" evidence="2"/>
<comment type="catalytic activity">
    <reaction evidence="8">
        <text>L-threonyl-[protein] + ATP = O-phospho-L-threonyl-[protein] + ADP + H(+)</text>
        <dbReference type="Rhea" id="RHEA:46608"/>
        <dbReference type="Rhea" id="RHEA-COMP:11060"/>
        <dbReference type="Rhea" id="RHEA-COMP:11605"/>
        <dbReference type="ChEBI" id="CHEBI:15378"/>
        <dbReference type="ChEBI" id="CHEBI:30013"/>
        <dbReference type="ChEBI" id="CHEBI:30616"/>
        <dbReference type="ChEBI" id="CHEBI:61977"/>
        <dbReference type="ChEBI" id="CHEBI:456216"/>
        <dbReference type="EC" id="2.7.11.1"/>
    </reaction>
</comment>
<name>A0A4P9YJ84_ROZAC</name>
<reference evidence="14" key="1">
    <citation type="journal article" date="2018" name="Nat. Microbiol.">
        <title>Leveraging single-cell genomics to expand the fungal tree of life.</title>
        <authorList>
            <person name="Ahrendt S.R."/>
            <person name="Quandt C.A."/>
            <person name="Ciobanu D."/>
            <person name="Clum A."/>
            <person name="Salamov A."/>
            <person name="Andreopoulos B."/>
            <person name="Cheng J.F."/>
            <person name="Woyke T."/>
            <person name="Pelin A."/>
            <person name="Henrissat B."/>
            <person name="Reynolds N.K."/>
            <person name="Benny G.L."/>
            <person name="Smith M.E."/>
            <person name="James T.Y."/>
            <person name="Grigoriev I.V."/>
        </authorList>
    </citation>
    <scope>NUCLEOTIDE SEQUENCE [LARGE SCALE GENOMIC DNA]</scope>
    <source>
        <strain evidence="14">CSF55</strain>
    </source>
</reference>
<dbReference type="PANTHER" id="PTHR44899">
    <property type="entry name" value="CAMK FAMILY PROTEIN KINASE"/>
    <property type="match status" value="1"/>
</dbReference>
<dbReference type="InterPro" id="IPR051131">
    <property type="entry name" value="NEK_Ser/Thr_kinase_NIMA"/>
</dbReference>
<proteinExistence type="inferred from homology"/>
<evidence type="ECO:0000256" key="10">
    <source>
        <dbReference type="PROSITE-ProRule" id="PRU10141"/>
    </source>
</evidence>
<dbReference type="PANTHER" id="PTHR44899:SF3">
    <property type="entry name" value="SERINE_THREONINE-PROTEIN KINASE NEK1"/>
    <property type="match status" value="1"/>
</dbReference>
<dbReference type="FunFam" id="3.30.200.20:FF:000097">
    <property type="entry name" value="Probable serine/threonine-protein kinase nek1"/>
    <property type="match status" value="1"/>
</dbReference>
<evidence type="ECO:0000256" key="7">
    <source>
        <dbReference type="ARBA" id="ARBA00022840"/>
    </source>
</evidence>
<dbReference type="PROSITE" id="PS00108">
    <property type="entry name" value="PROTEIN_KINASE_ST"/>
    <property type="match status" value="1"/>
</dbReference>
<evidence type="ECO:0000256" key="5">
    <source>
        <dbReference type="ARBA" id="ARBA00022741"/>
    </source>
</evidence>
<dbReference type="Pfam" id="PF00069">
    <property type="entry name" value="Pkinase"/>
    <property type="match status" value="1"/>
</dbReference>
<dbReference type="AlphaFoldDB" id="A0A4P9YJ84"/>
<sequence length="154" mass="18076">YVIIKEIGRGTSSKAYLAHDRVTRNEVAIKEVHFDLLHSSKERELARKEVSLLSKLDHPNIIKYLDHFDEKGMLYLVMEYADGDLHSFLRKRKDLDYLKEGQLLSIFIQIVLALNYLHEQRVLHRDVKTRNIFMYSNSNTVKLGDFGISRVLEE</sequence>
<dbReference type="GO" id="GO:0004674">
    <property type="term" value="F:protein serine/threonine kinase activity"/>
    <property type="evidence" value="ECO:0007669"/>
    <property type="project" value="UniProtKB-KW"/>
</dbReference>
<comment type="catalytic activity">
    <reaction evidence="9">
        <text>L-seryl-[protein] + ATP = O-phospho-L-seryl-[protein] + ADP + H(+)</text>
        <dbReference type="Rhea" id="RHEA:17989"/>
        <dbReference type="Rhea" id="RHEA-COMP:9863"/>
        <dbReference type="Rhea" id="RHEA-COMP:11604"/>
        <dbReference type="ChEBI" id="CHEBI:15378"/>
        <dbReference type="ChEBI" id="CHEBI:29999"/>
        <dbReference type="ChEBI" id="CHEBI:30616"/>
        <dbReference type="ChEBI" id="CHEBI:83421"/>
        <dbReference type="ChEBI" id="CHEBI:456216"/>
        <dbReference type="EC" id="2.7.11.1"/>
    </reaction>
</comment>
<evidence type="ECO:0000313" key="13">
    <source>
        <dbReference type="EMBL" id="RKP19657.1"/>
    </source>
</evidence>
<evidence type="ECO:0000259" key="12">
    <source>
        <dbReference type="PROSITE" id="PS50011"/>
    </source>
</evidence>